<sequence length="46" mass="5348">MTSDKGKIVQQNIVSLNSILFEYTSHLSNVHSVHKIDQQHEQKTKR</sequence>
<protein>
    <submittedName>
        <fullName evidence="1">Uncharacterized protein</fullName>
    </submittedName>
</protein>
<evidence type="ECO:0000313" key="2">
    <source>
        <dbReference type="Proteomes" id="UP000007148"/>
    </source>
</evidence>
<dbReference type="AlphaFoldDB" id="G4U1Y4"/>
<organism evidence="1 2">
    <name type="scientific">Serendipita indica (strain DSM 11827)</name>
    <name type="common">Root endophyte fungus</name>
    <name type="synonym">Piriformospora indica</name>
    <dbReference type="NCBI Taxonomy" id="1109443"/>
    <lineage>
        <taxon>Eukaryota</taxon>
        <taxon>Fungi</taxon>
        <taxon>Dikarya</taxon>
        <taxon>Basidiomycota</taxon>
        <taxon>Agaricomycotina</taxon>
        <taxon>Agaricomycetes</taxon>
        <taxon>Sebacinales</taxon>
        <taxon>Serendipitaceae</taxon>
        <taxon>Serendipita</taxon>
    </lineage>
</organism>
<dbReference type="InParanoid" id="G4U1Y4"/>
<dbReference type="Proteomes" id="UP000007148">
    <property type="component" value="Unassembled WGS sequence"/>
</dbReference>
<reference evidence="1 2" key="1">
    <citation type="journal article" date="2011" name="PLoS Pathog.">
        <title>Endophytic Life Strategies Decoded by Genome and Transcriptome Analyses of the Mutualistic Root Symbiont Piriformospora indica.</title>
        <authorList>
            <person name="Zuccaro A."/>
            <person name="Lahrmann U."/>
            <person name="Guldener U."/>
            <person name="Langen G."/>
            <person name="Pfiffi S."/>
            <person name="Biedenkopf D."/>
            <person name="Wong P."/>
            <person name="Samans B."/>
            <person name="Grimm C."/>
            <person name="Basiewicz M."/>
            <person name="Murat C."/>
            <person name="Martin F."/>
            <person name="Kogel K.H."/>
        </authorList>
    </citation>
    <scope>NUCLEOTIDE SEQUENCE [LARGE SCALE GENOMIC DNA]</scope>
    <source>
        <strain evidence="1 2">DSM 11827</strain>
    </source>
</reference>
<dbReference type="EMBL" id="CAFZ01001745">
    <property type="protein sequence ID" value="CCA77577.1"/>
    <property type="molecule type" value="Genomic_DNA"/>
</dbReference>
<proteinExistence type="predicted"/>
<keyword evidence="2" id="KW-1185">Reference proteome</keyword>
<accession>G4U1Y4</accession>
<name>G4U1Y4_SERID</name>
<comment type="caution">
    <text evidence="1">The sequence shown here is derived from an EMBL/GenBank/DDBJ whole genome shotgun (WGS) entry which is preliminary data.</text>
</comment>
<evidence type="ECO:0000313" key="1">
    <source>
        <dbReference type="EMBL" id="CCA77577.1"/>
    </source>
</evidence>
<dbReference type="HOGENOM" id="CLU_3191546_0_0_1"/>
<gene>
    <name evidence="1" type="ORF">PIIN_11554</name>
</gene>